<accession>A0ABS2C779</accession>
<gene>
    <name evidence="2" type="ORF">GM173_00310</name>
</gene>
<organism evidence="2 3">
    <name type="scientific">Deefgea chitinilytica</name>
    <dbReference type="NCBI Taxonomy" id="570276"/>
    <lineage>
        <taxon>Bacteria</taxon>
        <taxon>Pseudomonadati</taxon>
        <taxon>Pseudomonadota</taxon>
        <taxon>Betaproteobacteria</taxon>
        <taxon>Neisseriales</taxon>
        <taxon>Chitinibacteraceae</taxon>
        <taxon>Deefgea</taxon>
    </lineage>
</organism>
<reference evidence="2 3" key="1">
    <citation type="submission" date="2019-11" db="EMBL/GenBank/DDBJ databases">
        <title>Novel Deefgea species.</title>
        <authorList>
            <person name="Han J.-H."/>
        </authorList>
    </citation>
    <scope>NUCLEOTIDE SEQUENCE [LARGE SCALE GENOMIC DNA]</scope>
    <source>
        <strain evidence="2 3">LMG 24817</strain>
    </source>
</reference>
<evidence type="ECO:0000313" key="3">
    <source>
        <dbReference type="Proteomes" id="UP001195660"/>
    </source>
</evidence>
<keyword evidence="3" id="KW-1185">Reference proteome</keyword>
<proteinExistence type="predicted"/>
<dbReference type="SUPFAM" id="SSF63825">
    <property type="entry name" value="YWTD domain"/>
    <property type="match status" value="1"/>
</dbReference>
<dbReference type="Pfam" id="PF16261">
    <property type="entry name" value="DUF4915"/>
    <property type="match status" value="1"/>
</dbReference>
<evidence type="ECO:0000259" key="1">
    <source>
        <dbReference type="Pfam" id="PF16261"/>
    </source>
</evidence>
<protein>
    <submittedName>
        <fullName evidence="2">DUF4915 domain-containing protein</fullName>
    </submittedName>
</protein>
<dbReference type="EMBL" id="WOFE01000001">
    <property type="protein sequence ID" value="MBM5570016.1"/>
    <property type="molecule type" value="Genomic_DNA"/>
</dbReference>
<dbReference type="RefSeq" id="WP_203569345.1">
    <property type="nucleotide sequence ID" value="NZ_WOFE01000001.1"/>
</dbReference>
<feature type="domain" description="Conserved hypothetical protein CHP03032" evidence="1">
    <location>
        <begin position="70"/>
        <end position="264"/>
    </location>
</feature>
<evidence type="ECO:0000313" key="2">
    <source>
        <dbReference type="EMBL" id="MBM5570016.1"/>
    </source>
</evidence>
<comment type="caution">
    <text evidence="2">The sequence shown here is derived from an EMBL/GenBank/DDBJ whole genome shotgun (WGS) entry which is preliminary data.</text>
</comment>
<sequence length="364" mass="40811">MHNLFSSLFVSCPNSGGLFYIHNGLVFQLDDINTTGFDIKNGCMFRGIQPDEIMSCGSVASIDWLSLEGVGDVHDVLFRDDYLYAVSTTDNSVTKYGRSGEVVEKWQISGEPDSSHINCLGVFRDEVYFSAFGDFYCKREYKGNTKSAGYIQNLLSGERFITGLSQPHSIAECNGRLLVANSEMKELQEYDQYGVLIRSQTFQAYTRGICIDKDIIYLGLSCSRNIEENLLSSATLIALDKDSWSELGRICLPAKEIYDIKTLENNEFLPSVLANICAGSSRYKMKLISDVNSNANAQIQYREDLVVELNKKVDELDELVFSSKNEVASLKVTIERLQNSTSWKVTAPMRYLSGFIKQGKRSGE</sequence>
<dbReference type="InterPro" id="IPR017481">
    <property type="entry name" value="CHP03032"/>
</dbReference>
<name>A0ABS2C779_9NEIS</name>
<dbReference type="Proteomes" id="UP001195660">
    <property type="component" value="Unassembled WGS sequence"/>
</dbReference>